<dbReference type="EMBL" id="CP080590">
    <property type="protein sequence ID" value="QYO76094.1"/>
    <property type="molecule type" value="Genomic_DNA"/>
</dbReference>
<evidence type="ECO:0000313" key="3">
    <source>
        <dbReference type="Proteomes" id="UP000825799"/>
    </source>
</evidence>
<feature type="transmembrane region" description="Helical" evidence="1">
    <location>
        <begin position="6"/>
        <end position="30"/>
    </location>
</feature>
<keyword evidence="1" id="KW-0472">Membrane</keyword>
<protein>
    <submittedName>
        <fullName evidence="2">Uncharacterized protein</fullName>
    </submittedName>
</protein>
<evidence type="ECO:0000313" key="2">
    <source>
        <dbReference type="EMBL" id="QYO76094.1"/>
    </source>
</evidence>
<keyword evidence="3" id="KW-1185">Reference proteome</keyword>
<keyword evidence="1" id="KW-0812">Transmembrane</keyword>
<sequence>MTLSDMFTLFHLLAFLVIFGPLVPIILLIAKARTMADAPDGEKNPIKSE</sequence>
<keyword evidence="1" id="KW-1133">Transmembrane helix</keyword>
<proteinExistence type="predicted"/>
<accession>A0ABX8WAV0</accession>
<evidence type="ECO:0000256" key="1">
    <source>
        <dbReference type="SAM" id="Phobius"/>
    </source>
</evidence>
<name>A0ABX8WAV0_9HYPH</name>
<dbReference type="RefSeq" id="WP_220304586.1">
    <property type="nucleotide sequence ID" value="NZ_CP080590.1"/>
</dbReference>
<gene>
    <name evidence="2" type="ORF">K1X15_15940</name>
</gene>
<organism evidence="2 3">
    <name type="scientific">Devosia salina</name>
    <dbReference type="NCBI Taxonomy" id="2860336"/>
    <lineage>
        <taxon>Bacteria</taxon>
        <taxon>Pseudomonadati</taxon>
        <taxon>Pseudomonadota</taxon>
        <taxon>Alphaproteobacteria</taxon>
        <taxon>Hyphomicrobiales</taxon>
        <taxon>Devosiaceae</taxon>
        <taxon>Devosia</taxon>
    </lineage>
</organism>
<reference evidence="2 3" key="1">
    <citation type="submission" date="2021-08" db="EMBL/GenBank/DDBJ databases">
        <title>Devosia salina sp. nov., isolated from the South China Sea sediment.</title>
        <authorList>
            <person name="Zhou Z."/>
        </authorList>
    </citation>
    <scope>NUCLEOTIDE SEQUENCE [LARGE SCALE GENOMIC DNA]</scope>
    <source>
        <strain evidence="2 3">SCS-3</strain>
    </source>
</reference>
<dbReference type="Proteomes" id="UP000825799">
    <property type="component" value="Chromosome"/>
</dbReference>